<comment type="similarity">
    <text evidence="2">Belongs to the MreD family.</text>
</comment>
<keyword evidence="4 8" id="KW-0812">Transmembrane</keyword>
<feature type="transmembrane region" description="Helical" evidence="8">
    <location>
        <begin position="63"/>
        <end position="85"/>
    </location>
</feature>
<gene>
    <name evidence="9" type="ORF">J2Z79_002574</name>
</gene>
<keyword evidence="10" id="KW-1185">Reference proteome</keyword>
<sequence>MRYWALSGIVLAAYLVQTVLGPYLAIGGVIPNVVLVVAVTCGLLFGWQVGLAAGFAGGLLIDLTLGILIGSHALALGTVGFLAGLIEPHVFKDNPVLAALGGVLGSLLGQSFLALFLFVFGHGVFLAEFRSTLLRSLVYDTLLCLLVYWRIHRRYNYLKPDPRGTIVLRRR</sequence>
<feature type="transmembrane region" description="Helical" evidence="8">
    <location>
        <begin position="6"/>
        <end position="26"/>
    </location>
</feature>
<evidence type="ECO:0000256" key="6">
    <source>
        <dbReference type="ARBA" id="ARBA00022989"/>
    </source>
</evidence>
<reference evidence="9 10" key="1">
    <citation type="submission" date="2021-03" db="EMBL/GenBank/DDBJ databases">
        <title>Genomic Encyclopedia of Type Strains, Phase IV (KMG-IV): sequencing the most valuable type-strain genomes for metagenomic binning, comparative biology and taxonomic classification.</title>
        <authorList>
            <person name="Goeker M."/>
        </authorList>
    </citation>
    <scope>NUCLEOTIDE SEQUENCE [LARGE SCALE GENOMIC DNA]</scope>
    <source>
        <strain evidence="9 10">DSM 27138</strain>
    </source>
</reference>
<evidence type="ECO:0000256" key="1">
    <source>
        <dbReference type="ARBA" id="ARBA00004651"/>
    </source>
</evidence>
<comment type="subcellular location">
    <subcellularLocation>
        <location evidence="1">Cell membrane</location>
        <topology evidence="1">Multi-pass membrane protein</topology>
    </subcellularLocation>
</comment>
<dbReference type="NCBIfam" id="TIGR03426">
    <property type="entry name" value="shape_MreD"/>
    <property type="match status" value="1"/>
</dbReference>
<evidence type="ECO:0000313" key="10">
    <source>
        <dbReference type="Proteomes" id="UP001519289"/>
    </source>
</evidence>
<dbReference type="InterPro" id="IPR017225">
    <property type="entry name" value="Cell_shape_determin_MreD_prd"/>
</dbReference>
<keyword evidence="3" id="KW-1003">Cell membrane</keyword>
<dbReference type="PIRSF" id="PIRSF037497">
    <property type="entry name" value="MreD_Clostridium/Treponema_prd"/>
    <property type="match status" value="1"/>
</dbReference>
<evidence type="ECO:0000256" key="8">
    <source>
        <dbReference type="SAM" id="Phobius"/>
    </source>
</evidence>
<accession>A0ABS4JUE5</accession>
<keyword evidence="5" id="KW-0133">Cell shape</keyword>
<comment type="caution">
    <text evidence="9">The sequence shown here is derived from an EMBL/GenBank/DDBJ whole genome shotgun (WGS) entry which is preliminary data.</text>
</comment>
<dbReference type="RefSeq" id="WP_209467276.1">
    <property type="nucleotide sequence ID" value="NZ_JAGGLG010000023.1"/>
</dbReference>
<evidence type="ECO:0000313" key="9">
    <source>
        <dbReference type="EMBL" id="MBP2019157.1"/>
    </source>
</evidence>
<dbReference type="InterPro" id="IPR007227">
    <property type="entry name" value="Cell_shape_determining_MreD"/>
</dbReference>
<feature type="transmembrane region" description="Helical" evidence="8">
    <location>
        <begin position="97"/>
        <end position="120"/>
    </location>
</feature>
<evidence type="ECO:0000256" key="7">
    <source>
        <dbReference type="ARBA" id="ARBA00023136"/>
    </source>
</evidence>
<evidence type="ECO:0000256" key="4">
    <source>
        <dbReference type="ARBA" id="ARBA00022692"/>
    </source>
</evidence>
<protein>
    <submittedName>
        <fullName evidence="9">Rod shape-determining protein MreD</fullName>
    </submittedName>
</protein>
<dbReference type="EMBL" id="JAGGLG010000023">
    <property type="protein sequence ID" value="MBP2019157.1"/>
    <property type="molecule type" value="Genomic_DNA"/>
</dbReference>
<dbReference type="Pfam" id="PF04093">
    <property type="entry name" value="MreD"/>
    <property type="match status" value="1"/>
</dbReference>
<evidence type="ECO:0000256" key="5">
    <source>
        <dbReference type="ARBA" id="ARBA00022960"/>
    </source>
</evidence>
<keyword evidence="7 8" id="KW-0472">Membrane</keyword>
<evidence type="ECO:0000256" key="2">
    <source>
        <dbReference type="ARBA" id="ARBA00007776"/>
    </source>
</evidence>
<proteinExistence type="inferred from homology"/>
<organism evidence="9 10">
    <name type="scientific">Symbiobacterium terraclitae</name>
    <dbReference type="NCBI Taxonomy" id="557451"/>
    <lineage>
        <taxon>Bacteria</taxon>
        <taxon>Bacillati</taxon>
        <taxon>Bacillota</taxon>
        <taxon>Clostridia</taxon>
        <taxon>Eubacteriales</taxon>
        <taxon>Symbiobacteriaceae</taxon>
        <taxon>Symbiobacterium</taxon>
    </lineage>
</organism>
<feature type="transmembrane region" description="Helical" evidence="8">
    <location>
        <begin position="33"/>
        <end position="57"/>
    </location>
</feature>
<keyword evidence="6 8" id="KW-1133">Transmembrane helix</keyword>
<feature type="transmembrane region" description="Helical" evidence="8">
    <location>
        <begin position="132"/>
        <end position="149"/>
    </location>
</feature>
<evidence type="ECO:0000256" key="3">
    <source>
        <dbReference type="ARBA" id="ARBA00022475"/>
    </source>
</evidence>
<dbReference type="Proteomes" id="UP001519289">
    <property type="component" value="Unassembled WGS sequence"/>
</dbReference>
<name>A0ABS4JUE5_9FIRM</name>